<evidence type="ECO:0008006" key="3">
    <source>
        <dbReference type="Google" id="ProtNLM"/>
    </source>
</evidence>
<dbReference type="AlphaFoldDB" id="A0A0K9PFC4"/>
<dbReference type="PANTHER" id="PTHR33373:SF28">
    <property type="entry name" value="OS07G0479600 PROTEIN"/>
    <property type="match status" value="1"/>
</dbReference>
<sequence>MENKDSNPYWVGSDELSTLVDEDLRLSKDKIGNTKPFVNHGELLNLKLASFLFMLHTLCSSLIAWIEKRKEWIGVQSKKSAKITAKVSLEICCNSYDGLDAPNHQTIPLSEMVNFLVGTWKEEGLF</sequence>
<evidence type="ECO:0000313" key="1">
    <source>
        <dbReference type="EMBL" id="KMZ67659.1"/>
    </source>
</evidence>
<dbReference type="EMBL" id="LFYR01000889">
    <property type="protein sequence ID" value="KMZ67659.1"/>
    <property type="molecule type" value="Genomic_DNA"/>
</dbReference>
<dbReference type="OrthoDB" id="1896025at2759"/>
<organism evidence="1 2">
    <name type="scientific">Zostera marina</name>
    <name type="common">Eelgrass</name>
    <dbReference type="NCBI Taxonomy" id="29655"/>
    <lineage>
        <taxon>Eukaryota</taxon>
        <taxon>Viridiplantae</taxon>
        <taxon>Streptophyta</taxon>
        <taxon>Embryophyta</taxon>
        <taxon>Tracheophyta</taxon>
        <taxon>Spermatophyta</taxon>
        <taxon>Magnoliopsida</taxon>
        <taxon>Liliopsida</taxon>
        <taxon>Zosteraceae</taxon>
        <taxon>Zostera</taxon>
    </lineage>
</organism>
<name>A0A0K9PFC4_ZOSMR</name>
<reference evidence="2" key="1">
    <citation type="journal article" date="2016" name="Nature">
        <title>The genome of the seagrass Zostera marina reveals angiosperm adaptation to the sea.</title>
        <authorList>
            <person name="Olsen J.L."/>
            <person name="Rouze P."/>
            <person name="Verhelst B."/>
            <person name="Lin Y.-C."/>
            <person name="Bayer T."/>
            <person name="Collen J."/>
            <person name="Dattolo E."/>
            <person name="De Paoli E."/>
            <person name="Dittami S."/>
            <person name="Maumus F."/>
            <person name="Michel G."/>
            <person name="Kersting A."/>
            <person name="Lauritano C."/>
            <person name="Lohaus R."/>
            <person name="Toepel M."/>
            <person name="Tonon T."/>
            <person name="Vanneste K."/>
            <person name="Amirebrahimi M."/>
            <person name="Brakel J."/>
            <person name="Bostroem C."/>
            <person name="Chovatia M."/>
            <person name="Grimwood J."/>
            <person name="Jenkins J.W."/>
            <person name="Jueterbock A."/>
            <person name="Mraz A."/>
            <person name="Stam W.T."/>
            <person name="Tice H."/>
            <person name="Bornberg-Bauer E."/>
            <person name="Green P.J."/>
            <person name="Pearson G.A."/>
            <person name="Procaccini G."/>
            <person name="Duarte C.M."/>
            <person name="Schmutz J."/>
            <person name="Reusch T.B.H."/>
            <person name="Van de Peer Y."/>
        </authorList>
    </citation>
    <scope>NUCLEOTIDE SEQUENCE [LARGE SCALE GENOMIC DNA]</scope>
    <source>
        <strain evidence="2">cv. Finnish</strain>
    </source>
</reference>
<keyword evidence="2" id="KW-1185">Reference proteome</keyword>
<dbReference type="PANTHER" id="PTHR33373">
    <property type="entry name" value="OS07G0479600 PROTEIN"/>
    <property type="match status" value="1"/>
</dbReference>
<gene>
    <name evidence="1" type="ORF">ZOSMA_25G00460</name>
</gene>
<dbReference type="Proteomes" id="UP000036987">
    <property type="component" value="Unassembled WGS sequence"/>
</dbReference>
<evidence type="ECO:0000313" key="2">
    <source>
        <dbReference type="Proteomes" id="UP000036987"/>
    </source>
</evidence>
<proteinExistence type="predicted"/>
<accession>A0A0K9PFC4</accession>
<protein>
    <recommendedName>
        <fullName evidence="3">DUF4050 domain-containing protein</fullName>
    </recommendedName>
</protein>
<comment type="caution">
    <text evidence="1">The sequence shown here is derived from an EMBL/GenBank/DDBJ whole genome shotgun (WGS) entry which is preliminary data.</text>
</comment>